<dbReference type="AlphaFoldDB" id="A0AA41L4N3"/>
<accession>A0AA41L4N3</accession>
<reference evidence="2" key="2">
    <citation type="submission" date="2022-03" db="EMBL/GenBank/DDBJ databases">
        <title>Genome Encyclopedia of Bacteria and Archaea VI: Functional Genomics of Type Strains.</title>
        <authorList>
            <person name="Whitman W."/>
        </authorList>
    </citation>
    <scope>NUCLEOTIDE SEQUENCE</scope>
    <source>
        <strain evidence="2">HSC-15S17</strain>
    </source>
</reference>
<name>A0AA41L4N3_9BURK</name>
<dbReference type="RefSeq" id="WP_217943834.1">
    <property type="nucleotide sequence ID" value="NZ_JAHTGR010000010.1"/>
</dbReference>
<sequence length="49" mass="5447">MLAPRRPRSVHDNRPVAVQVVKQEKSGAVDKHVLIVETPKLKPAPPKTK</sequence>
<protein>
    <submittedName>
        <fullName evidence="1">Uncharacterized protein</fullName>
    </submittedName>
</protein>
<evidence type="ECO:0000313" key="2">
    <source>
        <dbReference type="EMBL" id="MCP2010075.1"/>
    </source>
</evidence>
<keyword evidence="4" id="KW-1185">Reference proteome</keyword>
<gene>
    <name evidence="1" type="ORF">KVP70_19580</name>
    <name evidence="2" type="ORF">L1274_003807</name>
</gene>
<evidence type="ECO:0000313" key="3">
    <source>
        <dbReference type="Proteomes" id="UP001155901"/>
    </source>
</evidence>
<comment type="caution">
    <text evidence="1">The sequence shown here is derived from an EMBL/GenBank/DDBJ whole genome shotgun (WGS) entry which is preliminary data.</text>
</comment>
<dbReference type="Proteomes" id="UP001155901">
    <property type="component" value="Unassembled WGS sequence"/>
</dbReference>
<evidence type="ECO:0000313" key="4">
    <source>
        <dbReference type="Proteomes" id="UP001162889"/>
    </source>
</evidence>
<organism evidence="1 3">
    <name type="scientific">Duganella violaceipulchra</name>
    <dbReference type="NCBI Taxonomy" id="2849652"/>
    <lineage>
        <taxon>Bacteria</taxon>
        <taxon>Pseudomonadati</taxon>
        <taxon>Pseudomonadota</taxon>
        <taxon>Betaproteobacteria</taxon>
        <taxon>Burkholderiales</taxon>
        <taxon>Oxalobacteraceae</taxon>
        <taxon>Telluria group</taxon>
        <taxon>Duganella</taxon>
    </lineage>
</organism>
<evidence type="ECO:0000313" key="1">
    <source>
        <dbReference type="EMBL" id="MBV6323139.1"/>
    </source>
</evidence>
<dbReference type="Proteomes" id="UP001162889">
    <property type="component" value="Unassembled WGS sequence"/>
</dbReference>
<dbReference type="EMBL" id="JALJZU010000007">
    <property type="protein sequence ID" value="MCP2010075.1"/>
    <property type="molecule type" value="Genomic_DNA"/>
</dbReference>
<reference evidence="1" key="1">
    <citation type="submission" date="2021-07" db="EMBL/GenBank/DDBJ databases">
        <title>Characterization of violacein-producing bacteria and related species.</title>
        <authorList>
            <person name="Wilson H.S."/>
            <person name="De Leon M.E."/>
        </authorList>
    </citation>
    <scope>NUCLEOTIDE SEQUENCE</scope>
    <source>
        <strain evidence="1">HSC-15S17</strain>
    </source>
</reference>
<dbReference type="EMBL" id="JAHTGR010000010">
    <property type="protein sequence ID" value="MBV6323139.1"/>
    <property type="molecule type" value="Genomic_DNA"/>
</dbReference>
<proteinExistence type="predicted"/>